<feature type="repeat" description="WD" evidence="3">
    <location>
        <begin position="184"/>
        <end position="225"/>
    </location>
</feature>
<dbReference type="PANTHER" id="PTHR22847">
    <property type="entry name" value="WD40 REPEAT PROTEIN"/>
    <property type="match status" value="1"/>
</dbReference>
<dbReference type="PROSITE" id="PS50294">
    <property type="entry name" value="WD_REPEATS_REGION"/>
    <property type="match status" value="5"/>
</dbReference>
<evidence type="ECO:0000313" key="4">
    <source>
        <dbReference type="EMBL" id="OAQ23361.1"/>
    </source>
</evidence>
<dbReference type="InterPro" id="IPR020472">
    <property type="entry name" value="WD40_PAC1"/>
</dbReference>
<dbReference type="PROSITE" id="PS00678">
    <property type="entry name" value="WD_REPEATS_1"/>
    <property type="match status" value="4"/>
</dbReference>
<keyword evidence="5" id="KW-1185">Reference proteome</keyword>
<accession>A0A197JFT5</accession>
<dbReference type="SMART" id="SM00320">
    <property type="entry name" value="WD40"/>
    <property type="match status" value="9"/>
</dbReference>
<keyword evidence="2" id="KW-0677">Repeat</keyword>
<dbReference type="PRINTS" id="PR00320">
    <property type="entry name" value="GPROTEINBRPT"/>
</dbReference>
<sequence>MSGAQMDGVQFGELPYLEVNGWVHACAYSSDGRMFAVGAGILEFGISIYDTLSWTRTYSFAGSDVVQTMAFSPGGTMVAFGGNGSLGLWDCASGQEIFVMEGHRDIVMSVAFSPCGKHIASSGVDKIVRVWDSQTGESLFVLEGHTSWVMSVKYSPSGERLVSGGSDDTIRFWSPMTGEPGVVLNSSLDGVNSLGFSPDGRWLASGHDEGGLQLWHAESGEPGLVLHGHTKRVTGIVFSPDSRWIASSSSDETVRLWDASTGTLINTLSSHKNWVHDVVFSPDGLQIASGGRDGKVRLWDLDSVLMSSVEQQDRIGAIGKTVYSPNGQCILSVGESQTVKQWDSLTGVHVPPSIELPKPLSVEFVSYSLTGSPTVVATQDESIQLWEFQEGSPMTILEGSSTVEYVTMSPCCRWIVSAGRDGTVTLWDLDSTQQKHILIKKDGVGLIRSWHLAFSPTGYQLAVGKQRGIG</sequence>
<dbReference type="Gene3D" id="2.130.10.10">
    <property type="entry name" value="YVTN repeat-like/Quinoprotein amine dehydrogenase"/>
    <property type="match status" value="3"/>
</dbReference>
<dbReference type="OrthoDB" id="2644546at2759"/>
<feature type="non-terminal residue" evidence="4">
    <location>
        <position position="470"/>
    </location>
</feature>
<protein>
    <submittedName>
        <fullName evidence="4">WD40 repeat-like protein</fullName>
    </submittedName>
</protein>
<dbReference type="InterPro" id="IPR019775">
    <property type="entry name" value="WD40_repeat_CS"/>
</dbReference>
<dbReference type="PANTHER" id="PTHR22847:SF637">
    <property type="entry name" value="WD REPEAT DOMAIN 5B"/>
    <property type="match status" value="1"/>
</dbReference>
<feature type="repeat" description="WD" evidence="3">
    <location>
        <begin position="142"/>
        <end position="174"/>
    </location>
</feature>
<evidence type="ECO:0000256" key="1">
    <source>
        <dbReference type="ARBA" id="ARBA00022574"/>
    </source>
</evidence>
<dbReference type="EMBL" id="KV442121">
    <property type="protein sequence ID" value="OAQ23361.1"/>
    <property type="molecule type" value="Genomic_DNA"/>
</dbReference>
<evidence type="ECO:0000256" key="2">
    <source>
        <dbReference type="ARBA" id="ARBA00022737"/>
    </source>
</evidence>
<reference evidence="4 5" key="1">
    <citation type="submission" date="2016-05" db="EMBL/GenBank/DDBJ databases">
        <title>Genome sequencing reveals origins of a unique bacterial endosymbiosis in the earliest lineages of terrestrial Fungi.</title>
        <authorList>
            <consortium name="DOE Joint Genome Institute"/>
            <person name="Uehling J."/>
            <person name="Gryganskyi A."/>
            <person name="Hameed K."/>
            <person name="Tschaplinski T."/>
            <person name="Misztal P."/>
            <person name="Wu S."/>
            <person name="Desiro A."/>
            <person name="Vande Pol N."/>
            <person name="Du Z.-Y."/>
            <person name="Zienkiewicz A."/>
            <person name="Zienkiewicz K."/>
            <person name="Morin E."/>
            <person name="Tisserant E."/>
            <person name="Splivallo R."/>
            <person name="Hainaut M."/>
            <person name="Henrissat B."/>
            <person name="Ohm R."/>
            <person name="Kuo A."/>
            <person name="Yan J."/>
            <person name="Lipzen A."/>
            <person name="Nolan M."/>
            <person name="Labutti K."/>
            <person name="Barry K."/>
            <person name="Goldstein A."/>
            <person name="Labbe J."/>
            <person name="Schadt C."/>
            <person name="Tuskan G."/>
            <person name="Grigoriev I."/>
            <person name="Martin F."/>
            <person name="Vilgalys R."/>
            <person name="Bonito G."/>
        </authorList>
    </citation>
    <scope>NUCLEOTIDE SEQUENCE [LARGE SCALE GENOMIC DNA]</scope>
    <source>
        <strain evidence="4 5">AG-77</strain>
    </source>
</reference>
<dbReference type="InterPro" id="IPR036322">
    <property type="entry name" value="WD40_repeat_dom_sf"/>
</dbReference>
<dbReference type="InterPro" id="IPR001680">
    <property type="entry name" value="WD40_rpt"/>
</dbReference>
<dbReference type="InterPro" id="IPR015943">
    <property type="entry name" value="WD40/YVTN_repeat-like_dom_sf"/>
</dbReference>
<dbReference type="STRING" id="1314771.A0A197JFT5"/>
<gene>
    <name evidence="4" type="ORF">K457DRAFT_1808906</name>
</gene>
<evidence type="ECO:0000256" key="3">
    <source>
        <dbReference type="PROSITE-ProRule" id="PRU00221"/>
    </source>
</evidence>
<proteinExistence type="predicted"/>
<organism evidence="4 5">
    <name type="scientific">Linnemannia elongata AG-77</name>
    <dbReference type="NCBI Taxonomy" id="1314771"/>
    <lineage>
        <taxon>Eukaryota</taxon>
        <taxon>Fungi</taxon>
        <taxon>Fungi incertae sedis</taxon>
        <taxon>Mucoromycota</taxon>
        <taxon>Mortierellomycotina</taxon>
        <taxon>Mortierellomycetes</taxon>
        <taxon>Mortierellales</taxon>
        <taxon>Mortierellaceae</taxon>
        <taxon>Linnemannia</taxon>
    </lineage>
</organism>
<dbReference type="Proteomes" id="UP000078512">
    <property type="component" value="Unassembled WGS sequence"/>
</dbReference>
<feature type="repeat" description="WD" evidence="3">
    <location>
        <begin position="100"/>
        <end position="141"/>
    </location>
</feature>
<dbReference type="Pfam" id="PF00400">
    <property type="entry name" value="WD40"/>
    <property type="match status" value="8"/>
</dbReference>
<dbReference type="AlphaFoldDB" id="A0A197JFT5"/>
<dbReference type="SUPFAM" id="SSF50978">
    <property type="entry name" value="WD40 repeat-like"/>
    <property type="match status" value="2"/>
</dbReference>
<name>A0A197JFT5_9FUNG</name>
<feature type="repeat" description="WD" evidence="3">
    <location>
        <begin position="268"/>
        <end position="303"/>
    </location>
</feature>
<evidence type="ECO:0000313" key="5">
    <source>
        <dbReference type="Proteomes" id="UP000078512"/>
    </source>
</evidence>
<dbReference type="CDD" id="cd00200">
    <property type="entry name" value="WD40"/>
    <property type="match status" value="1"/>
</dbReference>
<dbReference type="PROSITE" id="PS50082">
    <property type="entry name" value="WD_REPEATS_2"/>
    <property type="match status" value="6"/>
</dbReference>
<dbReference type="GO" id="GO:1990234">
    <property type="term" value="C:transferase complex"/>
    <property type="evidence" value="ECO:0007669"/>
    <property type="project" value="UniProtKB-ARBA"/>
</dbReference>
<feature type="repeat" description="WD" evidence="3">
    <location>
        <begin position="396"/>
        <end position="437"/>
    </location>
</feature>
<feature type="repeat" description="WD" evidence="3">
    <location>
        <begin position="226"/>
        <end position="267"/>
    </location>
</feature>
<keyword evidence="1 3" id="KW-0853">WD repeat</keyword>